<dbReference type="AlphaFoldDB" id="A0A4Q0PAE9"/>
<gene>
    <name evidence="2" type="ORF">DSM00_1032</name>
</gene>
<feature type="signal peptide" evidence="1">
    <location>
        <begin position="1"/>
        <end position="17"/>
    </location>
</feature>
<feature type="chain" id="PRO_5020876866" evidence="1">
    <location>
        <begin position="18"/>
        <end position="223"/>
    </location>
</feature>
<sequence>MHKFLIVLYLFSSAAYSQIGIGTVTPHPDVILDVNGALRVRNYSEGKDSAAKDSLVVFDGRGVLQRISTKKLLSNIDKSLVKAKLTTNQSISVASYITIVFNSKDFDLKNEFNTATGVFSAKDSGIYRVSAQIRTAGLSAGDLGLAVYKSDSGGSNLKKIAEERFLNFSVLGINVSPPTRSVSTLVELSAGEEISFKLYTLVGLSLAGSSSGFDSFCAIEQVH</sequence>
<organism evidence="2 3">
    <name type="scientific">Leeuwenhoekiella aequorea</name>
    <dbReference type="NCBI Taxonomy" id="283736"/>
    <lineage>
        <taxon>Bacteria</taxon>
        <taxon>Pseudomonadati</taxon>
        <taxon>Bacteroidota</taxon>
        <taxon>Flavobacteriia</taxon>
        <taxon>Flavobacteriales</taxon>
        <taxon>Flavobacteriaceae</taxon>
        <taxon>Leeuwenhoekiella</taxon>
    </lineage>
</organism>
<dbReference type="Proteomes" id="UP000289238">
    <property type="component" value="Unassembled WGS sequence"/>
</dbReference>
<dbReference type="SUPFAM" id="SSF49842">
    <property type="entry name" value="TNF-like"/>
    <property type="match status" value="1"/>
</dbReference>
<protein>
    <submittedName>
        <fullName evidence="2">C1q domain-containing protein</fullName>
    </submittedName>
</protein>
<dbReference type="RefSeq" id="WP_128756947.1">
    <property type="nucleotide sequence ID" value="NZ_QOVM01000002.1"/>
</dbReference>
<dbReference type="OrthoDB" id="1345111at2"/>
<keyword evidence="1" id="KW-0732">Signal</keyword>
<evidence type="ECO:0000256" key="1">
    <source>
        <dbReference type="SAM" id="SignalP"/>
    </source>
</evidence>
<evidence type="ECO:0000313" key="2">
    <source>
        <dbReference type="EMBL" id="RXG23418.1"/>
    </source>
</evidence>
<keyword evidence="3" id="KW-1185">Reference proteome</keyword>
<proteinExistence type="predicted"/>
<dbReference type="Gene3D" id="2.60.120.40">
    <property type="match status" value="1"/>
</dbReference>
<accession>A0A4Q0PAE9</accession>
<dbReference type="EMBL" id="QOVM01000002">
    <property type="protein sequence ID" value="RXG23418.1"/>
    <property type="molecule type" value="Genomic_DNA"/>
</dbReference>
<name>A0A4Q0PAE9_9FLAO</name>
<evidence type="ECO:0000313" key="3">
    <source>
        <dbReference type="Proteomes" id="UP000289238"/>
    </source>
</evidence>
<comment type="caution">
    <text evidence="2">The sequence shown here is derived from an EMBL/GenBank/DDBJ whole genome shotgun (WGS) entry which is preliminary data.</text>
</comment>
<dbReference type="InterPro" id="IPR008983">
    <property type="entry name" value="Tumour_necrosis_fac-like_dom"/>
</dbReference>
<reference evidence="2 3" key="1">
    <citation type="submission" date="2018-07" db="EMBL/GenBank/DDBJ databases">
        <title>Leeuwenhoekiella genomics.</title>
        <authorList>
            <person name="Tahon G."/>
            <person name="Willems A."/>
        </authorList>
    </citation>
    <scope>NUCLEOTIDE SEQUENCE [LARGE SCALE GENOMIC DNA]</scope>
    <source>
        <strain evidence="2 3">LMG 22550</strain>
    </source>
</reference>